<accession>A0A401YIR5</accession>
<comment type="caution">
    <text evidence="7">The sequence shown here is derived from an EMBL/GenBank/DDBJ whole genome shotgun (WGS) entry which is preliminary data.</text>
</comment>
<evidence type="ECO:0000313" key="7">
    <source>
        <dbReference type="EMBL" id="GCD94477.1"/>
    </source>
</evidence>
<sequence>MDIRLLRALVAVADCGAFGVAARGLSITQPALSKQIRTLEAEVGGALFTRGRHGAEPTRLGATLLPEARELVRRADQLTRRAGQFRRGEAGSLAVGFGLSGIDLAPQAVAAFRRRFPGVEISLEDMSSASQIEAVRGGDLDVGFVRLPAPDDLARLVVLTDTLAVAAPRDADPPPTDPMGVAAWLRGRPVVRLTRAKGPGLVRQIELFEREFDARPEPVQEASDLQTVLALVAAGVGVALVPAGAADIASSTVVVTAIGDGGGAGGVSDGASGAVSAAASGAVSDVVSAAVSWRIGAVWDPARVTRVRDNFLAVVRDLVRRRGATSRPAGSGSAPGCRGSGTPPSP</sequence>
<keyword evidence="2" id="KW-0805">Transcription regulation</keyword>
<dbReference type="FunFam" id="1.10.10.10:FF:000001">
    <property type="entry name" value="LysR family transcriptional regulator"/>
    <property type="match status" value="1"/>
</dbReference>
<feature type="region of interest" description="Disordered" evidence="5">
    <location>
        <begin position="323"/>
        <end position="346"/>
    </location>
</feature>
<comment type="similarity">
    <text evidence="1">Belongs to the LysR transcriptional regulatory family.</text>
</comment>
<evidence type="ECO:0000256" key="5">
    <source>
        <dbReference type="SAM" id="MobiDB-lite"/>
    </source>
</evidence>
<dbReference type="PRINTS" id="PR00039">
    <property type="entry name" value="HTHLYSR"/>
</dbReference>
<evidence type="ECO:0000256" key="1">
    <source>
        <dbReference type="ARBA" id="ARBA00009437"/>
    </source>
</evidence>
<dbReference type="GO" id="GO:0032993">
    <property type="term" value="C:protein-DNA complex"/>
    <property type="evidence" value="ECO:0007669"/>
    <property type="project" value="TreeGrafter"/>
</dbReference>
<dbReference type="CDD" id="cd08414">
    <property type="entry name" value="PBP2_LTTR_aromatics_like"/>
    <property type="match status" value="1"/>
</dbReference>
<evidence type="ECO:0000259" key="6">
    <source>
        <dbReference type="PROSITE" id="PS50931"/>
    </source>
</evidence>
<dbReference type="EMBL" id="BIFH01000015">
    <property type="protein sequence ID" value="GCD94477.1"/>
    <property type="molecule type" value="Genomic_DNA"/>
</dbReference>
<dbReference type="PANTHER" id="PTHR30346">
    <property type="entry name" value="TRANSCRIPTIONAL DUAL REGULATOR HCAR-RELATED"/>
    <property type="match status" value="1"/>
</dbReference>
<protein>
    <submittedName>
        <fullName evidence="7">LysR family transcriptional regulator</fullName>
    </submittedName>
</protein>
<dbReference type="Gene3D" id="3.40.190.10">
    <property type="entry name" value="Periplasmic binding protein-like II"/>
    <property type="match status" value="2"/>
</dbReference>
<feature type="domain" description="HTH lysR-type" evidence="6">
    <location>
        <begin position="1"/>
        <end position="58"/>
    </location>
</feature>
<dbReference type="GO" id="GO:0003677">
    <property type="term" value="F:DNA binding"/>
    <property type="evidence" value="ECO:0007669"/>
    <property type="project" value="UniProtKB-KW"/>
</dbReference>
<dbReference type="Pfam" id="PF00126">
    <property type="entry name" value="HTH_1"/>
    <property type="match status" value="1"/>
</dbReference>
<dbReference type="InterPro" id="IPR005119">
    <property type="entry name" value="LysR_subst-bd"/>
</dbReference>
<dbReference type="SUPFAM" id="SSF46785">
    <property type="entry name" value="Winged helix' DNA-binding domain"/>
    <property type="match status" value="1"/>
</dbReference>
<keyword evidence="3" id="KW-0238">DNA-binding</keyword>
<dbReference type="Gene3D" id="1.10.10.10">
    <property type="entry name" value="Winged helix-like DNA-binding domain superfamily/Winged helix DNA-binding domain"/>
    <property type="match status" value="1"/>
</dbReference>
<dbReference type="RefSeq" id="WP_126636628.1">
    <property type="nucleotide sequence ID" value="NZ_BIFH01000015.1"/>
</dbReference>
<dbReference type="PROSITE" id="PS50931">
    <property type="entry name" value="HTH_LYSR"/>
    <property type="match status" value="1"/>
</dbReference>
<dbReference type="PANTHER" id="PTHR30346:SF28">
    <property type="entry name" value="HTH-TYPE TRANSCRIPTIONAL REGULATOR CYNR"/>
    <property type="match status" value="1"/>
</dbReference>
<proteinExistence type="inferred from homology"/>
<dbReference type="InterPro" id="IPR036390">
    <property type="entry name" value="WH_DNA-bd_sf"/>
</dbReference>
<name>A0A401YIR5_9ACTN</name>
<keyword evidence="4" id="KW-0804">Transcription</keyword>
<gene>
    <name evidence="7" type="ORF">EHYA_02146</name>
</gene>
<reference evidence="7 8" key="1">
    <citation type="submission" date="2018-12" db="EMBL/GenBank/DDBJ databases">
        <title>Draft genome sequence of Embleya hyalina NBRC 13850T.</title>
        <authorList>
            <person name="Komaki H."/>
            <person name="Hosoyama A."/>
            <person name="Kimura A."/>
            <person name="Ichikawa N."/>
            <person name="Tamura T."/>
        </authorList>
    </citation>
    <scope>NUCLEOTIDE SEQUENCE [LARGE SCALE GENOMIC DNA]</scope>
    <source>
        <strain evidence="7 8">NBRC 13850</strain>
    </source>
</reference>
<organism evidence="7 8">
    <name type="scientific">Embleya hyalina</name>
    <dbReference type="NCBI Taxonomy" id="516124"/>
    <lineage>
        <taxon>Bacteria</taxon>
        <taxon>Bacillati</taxon>
        <taxon>Actinomycetota</taxon>
        <taxon>Actinomycetes</taxon>
        <taxon>Kitasatosporales</taxon>
        <taxon>Streptomycetaceae</taxon>
        <taxon>Embleya</taxon>
    </lineage>
</organism>
<dbReference type="OrthoDB" id="3176554at2"/>
<keyword evidence="8" id="KW-1185">Reference proteome</keyword>
<dbReference type="SUPFAM" id="SSF53850">
    <property type="entry name" value="Periplasmic binding protein-like II"/>
    <property type="match status" value="1"/>
</dbReference>
<dbReference type="Proteomes" id="UP000286931">
    <property type="component" value="Unassembled WGS sequence"/>
</dbReference>
<evidence type="ECO:0000256" key="2">
    <source>
        <dbReference type="ARBA" id="ARBA00023015"/>
    </source>
</evidence>
<dbReference type="AlphaFoldDB" id="A0A401YIR5"/>
<dbReference type="InterPro" id="IPR036388">
    <property type="entry name" value="WH-like_DNA-bd_sf"/>
</dbReference>
<evidence type="ECO:0000256" key="3">
    <source>
        <dbReference type="ARBA" id="ARBA00023125"/>
    </source>
</evidence>
<dbReference type="InterPro" id="IPR000847">
    <property type="entry name" value="LysR_HTH_N"/>
</dbReference>
<dbReference type="Pfam" id="PF03466">
    <property type="entry name" value="LysR_substrate"/>
    <property type="match status" value="1"/>
</dbReference>
<evidence type="ECO:0000313" key="8">
    <source>
        <dbReference type="Proteomes" id="UP000286931"/>
    </source>
</evidence>
<dbReference type="GO" id="GO:0003700">
    <property type="term" value="F:DNA-binding transcription factor activity"/>
    <property type="evidence" value="ECO:0007669"/>
    <property type="project" value="InterPro"/>
</dbReference>
<evidence type="ECO:0000256" key="4">
    <source>
        <dbReference type="ARBA" id="ARBA00023163"/>
    </source>
</evidence>